<dbReference type="EMBL" id="AOJG01000038">
    <property type="protein sequence ID" value="EMA58211.1"/>
    <property type="molecule type" value="Genomic_DNA"/>
</dbReference>
<dbReference type="InterPro" id="IPR039538">
    <property type="entry name" value="BetI_C"/>
</dbReference>
<keyword evidence="9" id="KW-1185">Reference proteome</keyword>
<evidence type="ECO:0000256" key="1">
    <source>
        <dbReference type="ARBA" id="ARBA00022491"/>
    </source>
</evidence>
<dbReference type="PATRIC" id="fig|1227482.3.peg.2713"/>
<accession>M0NK43</accession>
<keyword evidence="1" id="KW-0678">Repressor</keyword>
<evidence type="ECO:0000313" key="9">
    <source>
        <dbReference type="Proteomes" id="UP000011650"/>
    </source>
</evidence>
<dbReference type="Gene3D" id="1.10.357.10">
    <property type="entry name" value="Tetracycline Repressor, domain 2"/>
    <property type="match status" value="1"/>
</dbReference>
<dbReference type="PROSITE" id="PS50977">
    <property type="entry name" value="HTH_TETR_2"/>
    <property type="match status" value="1"/>
</dbReference>
<dbReference type="PRINTS" id="PR00455">
    <property type="entry name" value="HTHTETR"/>
</dbReference>
<sequence length="224" mass="24539">MVDAENAGDAEVADGSGTGPAGSLGIATDDPLEAEIMRATYRALVERGYNDLTVQAIADEFPKSKSLLYYHYDGKDDLLASFLGFATDRFRREIEVEIDDPEAQLRALVDRLVPESLDDDEYRVQVALLELRSETPHNDRFREQYAVVDDTLKSVIADVLRRGVESGAFAADADPDTEAEVLVSLLTGVRTRRLSTREGFPIGGVRTALDAHLDRLLADPAAGR</sequence>
<dbReference type="RefSeq" id="WP_008007403.1">
    <property type="nucleotide sequence ID" value="NZ_AOJG01000038.1"/>
</dbReference>
<feature type="DNA-binding region" description="H-T-H motif" evidence="5">
    <location>
        <begin position="53"/>
        <end position="72"/>
    </location>
</feature>
<dbReference type="InterPro" id="IPR001647">
    <property type="entry name" value="HTH_TetR"/>
</dbReference>
<protein>
    <submittedName>
        <fullName evidence="8">TetR family transcriptional regulator</fullName>
    </submittedName>
</protein>
<keyword evidence="3 5" id="KW-0238">DNA-binding</keyword>
<feature type="region of interest" description="Disordered" evidence="6">
    <location>
        <begin position="1"/>
        <end position="26"/>
    </location>
</feature>
<proteinExistence type="predicted"/>
<keyword evidence="4" id="KW-0804">Transcription</keyword>
<dbReference type="InterPro" id="IPR036271">
    <property type="entry name" value="Tet_transcr_reg_TetR-rel_C_sf"/>
</dbReference>
<evidence type="ECO:0000256" key="6">
    <source>
        <dbReference type="SAM" id="MobiDB-lite"/>
    </source>
</evidence>
<dbReference type="SUPFAM" id="SSF48498">
    <property type="entry name" value="Tetracyclin repressor-like, C-terminal domain"/>
    <property type="match status" value="1"/>
</dbReference>
<comment type="caution">
    <text evidence="8">The sequence shown here is derived from an EMBL/GenBank/DDBJ whole genome shotgun (WGS) entry which is preliminary data.</text>
</comment>
<evidence type="ECO:0000259" key="7">
    <source>
        <dbReference type="PROSITE" id="PS50977"/>
    </source>
</evidence>
<feature type="compositionally biased region" description="Acidic residues" evidence="6">
    <location>
        <begin position="1"/>
        <end position="12"/>
    </location>
</feature>
<dbReference type="OrthoDB" id="135877at2157"/>
<feature type="domain" description="HTH tetR-type" evidence="7">
    <location>
        <begin position="30"/>
        <end position="90"/>
    </location>
</feature>
<evidence type="ECO:0000313" key="8">
    <source>
        <dbReference type="EMBL" id="EMA58211.1"/>
    </source>
</evidence>
<evidence type="ECO:0000256" key="2">
    <source>
        <dbReference type="ARBA" id="ARBA00023015"/>
    </source>
</evidence>
<dbReference type="SUPFAM" id="SSF46689">
    <property type="entry name" value="Homeodomain-like"/>
    <property type="match status" value="1"/>
</dbReference>
<reference evidence="8 9" key="1">
    <citation type="journal article" date="2014" name="PLoS Genet.">
        <title>Phylogenetically driven sequencing of extremely halophilic archaea reveals strategies for static and dynamic osmo-response.</title>
        <authorList>
            <person name="Becker E.A."/>
            <person name="Seitzer P.M."/>
            <person name="Tritt A."/>
            <person name="Larsen D."/>
            <person name="Krusor M."/>
            <person name="Yao A.I."/>
            <person name="Wu D."/>
            <person name="Madern D."/>
            <person name="Eisen J.A."/>
            <person name="Darling A.E."/>
            <person name="Facciotti M.T."/>
        </authorList>
    </citation>
    <scope>NUCLEOTIDE SEQUENCE [LARGE SCALE GENOMIC DNA]</scope>
    <source>
        <strain evidence="8 9">DSM 21995</strain>
    </source>
</reference>
<dbReference type="GO" id="GO:0003677">
    <property type="term" value="F:DNA binding"/>
    <property type="evidence" value="ECO:0007669"/>
    <property type="project" value="UniProtKB-UniRule"/>
</dbReference>
<keyword evidence="2" id="KW-0805">Transcription regulation</keyword>
<dbReference type="Pfam" id="PF00440">
    <property type="entry name" value="TetR_N"/>
    <property type="match status" value="1"/>
</dbReference>
<dbReference type="AlphaFoldDB" id="M0NK43"/>
<evidence type="ECO:0000256" key="4">
    <source>
        <dbReference type="ARBA" id="ARBA00023163"/>
    </source>
</evidence>
<gene>
    <name evidence="8" type="ORF">C469_13415</name>
</gene>
<organism evidence="8 9">
    <name type="scientific">Halorubrum lipolyticum DSM 21995</name>
    <dbReference type="NCBI Taxonomy" id="1227482"/>
    <lineage>
        <taxon>Archaea</taxon>
        <taxon>Methanobacteriati</taxon>
        <taxon>Methanobacteriota</taxon>
        <taxon>Stenosarchaea group</taxon>
        <taxon>Halobacteria</taxon>
        <taxon>Halobacteriales</taxon>
        <taxon>Haloferacaceae</taxon>
        <taxon>Halorubrum</taxon>
    </lineage>
</organism>
<evidence type="ECO:0000256" key="3">
    <source>
        <dbReference type="ARBA" id="ARBA00023125"/>
    </source>
</evidence>
<dbReference type="Proteomes" id="UP000011650">
    <property type="component" value="Unassembled WGS sequence"/>
</dbReference>
<name>M0NK43_9EURY</name>
<dbReference type="InterPro" id="IPR009057">
    <property type="entry name" value="Homeodomain-like_sf"/>
</dbReference>
<dbReference type="PANTHER" id="PTHR47506:SF1">
    <property type="entry name" value="HTH-TYPE TRANSCRIPTIONAL REGULATOR YJDC"/>
    <property type="match status" value="1"/>
</dbReference>
<evidence type="ECO:0000256" key="5">
    <source>
        <dbReference type="PROSITE-ProRule" id="PRU00335"/>
    </source>
</evidence>
<dbReference type="PANTHER" id="PTHR47506">
    <property type="entry name" value="TRANSCRIPTIONAL REGULATORY PROTEIN"/>
    <property type="match status" value="1"/>
</dbReference>
<dbReference type="Pfam" id="PF13977">
    <property type="entry name" value="TetR_C_6"/>
    <property type="match status" value="1"/>
</dbReference>